<evidence type="ECO:0000313" key="1">
    <source>
        <dbReference type="EMBL" id="QEG24793.1"/>
    </source>
</evidence>
<organism evidence="1 2">
    <name type="scientific">Mariniblastus fucicola</name>
    <dbReference type="NCBI Taxonomy" id="980251"/>
    <lineage>
        <taxon>Bacteria</taxon>
        <taxon>Pseudomonadati</taxon>
        <taxon>Planctomycetota</taxon>
        <taxon>Planctomycetia</taxon>
        <taxon>Pirellulales</taxon>
        <taxon>Pirellulaceae</taxon>
        <taxon>Mariniblastus</taxon>
    </lineage>
</organism>
<sequence length="717" mass="80594">MMIESGRVLDRLCSEKPCTGAIFTTFGHDPAFFENQVLRSILRLTSDPVEQPQRFHSEALRTLQETPVAVIVDAGQRQPGRRLPYDVLEVSDIVFHPKSALHLYEDYARLMVGSGNLTFPGYSQNTELFITYDLRYDSPDDVELLREFDGHVNRIESLVRQTGSQLSLVRGQLQRRISGVVATGNSPTVALLDSTKSPIMDQILELIPESAKINHIGMLAPFYQRDDSSEIDASSVFGALRHRVANNVSLDVGVVWDNAQVQRDSSFTELNDGLNQLWAWSVNEGEDREIEYLIPTTVHETRLDYQDGQGKSRREDLDEALDAIENGELWMLPKPRVYAPRQALNSANDVYENVDIWLHPGSRLVKGRPVHRPLHAKLLTITYRQGRSTRTLVMIGSANMSRRALLQQAAPRLGNVELGVAFIVNGRVNITDILPELVNVPLKLLQLDERPFPEPGTNWSLAIEQVQFDPKSRVLKLQWSELASELFDWQVLYNDRELVRGSVAPTSDITINDFVLQPASAEIVLRVAGTDYSIPILVTDLVALPVFTSGGGLQLKDLLLLLGRRIGREKAVEIGKRPPKVREDGKMAHHFGEGFSPTDVFRAWWAVAQDLADPELSLLGFRLRLEGALGLSDAWKCIVDAAREKAMNTTEAWFYGAELIRELKQIELEESADYEPKMEVLNGFLDSIRSDLQQIAPDDAGRRWVKTIQRFYAGASK</sequence>
<dbReference type="STRING" id="980251.GCA_001642875_00853"/>
<dbReference type="EMBL" id="CP042912">
    <property type="protein sequence ID" value="QEG24793.1"/>
    <property type="molecule type" value="Genomic_DNA"/>
</dbReference>
<keyword evidence="2" id="KW-1185">Reference proteome</keyword>
<name>A0A5B9PR41_9BACT</name>
<proteinExistence type="predicted"/>
<protein>
    <submittedName>
        <fullName evidence="1">Uncharacterized protein</fullName>
    </submittedName>
</protein>
<dbReference type="AlphaFoldDB" id="A0A5B9PR41"/>
<gene>
    <name evidence="1" type="ORF">MFFC18_47160</name>
</gene>
<accession>A0A5B9PR41</accession>
<evidence type="ECO:0000313" key="2">
    <source>
        <dbReference type="Proteomes" id="UP000322214"/>
    </source>
</evidence>
<dbReference type="Gene3D" id="3.30.870.10">
    <property type="entry name" value="Endonuclease Chain A"/>
    <property type="match status" value="1"/>
</dbReference>
<dbReference type="Proteomes" id="UP000322214">
    <property type="component" value="Chromosome"/>
</dbReference>
<dbReference type="KEGG" id="mff:MFFC18_47160"/>
<reference evidence="1 2" key="1">
    <citation type="submission" date="2019-08" db="EMBL/GenBank/DDBJ databases">
        <title>Deep-cultivation of Planctomycetes and their phenomic and genomic characterization uncovers novel biology.</title>
        <authorList>
            <person name="Wiegand S."/>
            <person name="Jogler M."/>
            <person name="Boedeker C."/>
            <person name="Pinto D."/>
            <person name="Vollmers J."/>
            <person name="Rivas-Marin E."/>
            <person name="Kohn T."/>
            <person name="Peeters S.H."/>
            <person name="Heuer A."/>
            <person name="Rast P."/>
            <person name="Oberbeckmann S."/>
            <person name="Bunk B."/>
            <person name="Jeske O."/>
            <person name="Meyerdierks A."/>
            <person name="Storesund J.E."/>
            <person name="Kallscheuer N."/>
            <person name="Luecker S."/>
            <person name="Lage O.M."/>
            <person name="Pohl T."/>
            <person name="Merkel B.J."/>
            <person name="Hornburger P."/>
            <person name="Mueller R.-W."/>
            <person name="Bruemmer F."/>
            <person name="Labrenz M."/>
            <person name="Spormann A.M."/>
            <person name="Op den Camp H."/>
            <person name="Overmann J."/>
            <person name="Amann R."/>
            <person name="Jetten M.S.M."/>
            <person name="Mascher T."/>
            <person name="Medema M.H."/>
            <person name="Devos D.P."/>
            <person name="Kaster A.-K."/>
            <person name="Ovreas L."/>
            <person name="Rohde M."/>
            <person name="Galperin M.Y."/>
            <person name="Jogler C."/>
        </authorList>
    </citation>
    <scope>NUCLEOTIDE SEQUENCE [LARGE SCALE GENOMIC DNA]</scope>
    <source>
        <strain evidence="1 2">FC18</strain>
    </source>
</reference>